<dbReference type="SMART" id="SM00368">
    <property type="entry name" value="LRR_RI"/>
    <property type="match status" value="7"/>
</dbReference>
<dbReference type="InterPro" id="IPR032675">
    <property type="entry name" value="LRR_dom_sf"/>
</dbReference>
<evidence type="ECO:0000313" key="4">
    <source>
        <dbReference type="EMBL" id="KNC53116.1"/>
    </source>
</evidence>
<reference evidence="4 5" key="1">
    <citation type="submission" date="2010-05" db="EMBL/GenBank/DDBJ databases">
        <title>The Genome Sequence of Thecamonas trahens ATCC 50062.</title>
        <authorList>
            <consortium name="The Broad Institute Genome Sequencing Platform"/>
            <person name="Russ C."/>
            <person name="Cuomo C."/>
            <person name="Shea T."/>
            <person name="Young S.K."/>
            <person name="Zeng Q."/>
            <person name="Koehrsen M."/>
            <person name="Haas B."/>
            <person name="Borodovsky M."/>
            <person name="Guigo R."/>
            <person name="Alvarado L."/>
            <person name="Berlin A."/>
            <person name="Bochicchio J."/>
            <person name="Borenstein D."/>
            <person name="Chapman S."/>
            <person name="Chen Z."/>
            <person name="Freedman E."/>
            <person name="Gellesch M."/>
            <person name="Goldberg J."/>
            <person name="Griggs A."/>
            <person name="Gujja S."/>
            <person name="Heilman E."/>
            <person name="Heiman D."/>
            <person name="Hepburn T."/>
            <person name="Howarth C."/>
            <person name="Jen D."/>
            <person name="Larson L."/>
            <person name="Mehta T."/>
            <person name="Park D."/>
            <person name="Pearson M."/>
            <person name="Roberts A."/>
            <person name="Saif S."/>
            <person name="Shenoy N."/>
            <person name="Sisk P."/>
            <person name="Stolte C."/>
            <person name="Sykes S."/>
            <person name="Thomson T."/>
            <person name="Walk T."/>
            <person name="White J."/>
            <person name="Yandava C."/>
            <person name="Burger G."/>
            <person name="Gray M.W."/>
            <person name="Holland P.W.H."/>
            <person name="King N."/>
            <person name="Lang F.B.F."/>
            <person name="Roger A.J."/>
            <person name="Ruiz-Trillo I."/>
            <person name="Lander E."/>
            <person name="Nusbaum C."/>
        </authorList>
    </citation>
    <scope>NUCLEOTIDE SEQUENCE [LARGE SCALE GENOMIC DNA]</scope>
    <source>
        <strain evidence="4 5">ATCC 50062</strain>
    </source>
</reference>
<dbReference type="GO" id="GO:0005634">
    <property type="term" value="C:nucleus"/>
    <property type="evidence" value="ECO:0007669"/>
    <property type="project" value="TreeGrafter"/>
</dbReference>
<evidence type="ECO:0000313" key="5">
    <source>
        <dbReference type="Proteomes" id="UP000054408"/>
    </source>
</evidence>
<dbReference type="EMBL" id="GL349478">
    <property type="protein sequence ID" value="KNC53116.1"/>
    <property type="molecule type" value="Genomic_DNA"/>
</dbReference>
<dbReference type="eggNOG" id="KOG4308">
    <property type="taxonomic scope" value="Eukaryota"/>
</dbReference>
<dbReference type="RefSeq" id="XP_013754783.1">
    <property type="nucleotide sequence ID" value="XM_013899329.1"/>
</dbReference>
<dbReference type="GO" id="GO:0005096">
    <property type="term" value="F:GTPase activator activity"/>
    <property type="evidence" value="ECO:0007669"/>
    <property type="project" value="UniProtKB-KW"/>
</dbReference>
<name>A0A0L0DM68_THETB</name>
<dbReference type="InterPro" id="IPR027038">
    <property type="entry name" value="RanGap"/>
</dbReference>
<dbReference type="STRING" id="461836.A0A0L0DM68"/>
<dbReference type="Pfam" id="PF13516">
    <property type="entry name" value="LRR_6"/>
    <property type="match status" value="4"/>
</dbReference>
<dbReference type="GO" id="GO:0031267">
    <property type="term" value="F:small GTPase binding"/>
    <property type="evidence" value="ECO:0007669"/>
    <property type="project" value="TreeGrafter"/>
</dbReference>
<dbReference type="PANTHER" id="PTHR24113">
    <property type="entry name" value="RAN GTPASE-ACTIVATING PROTEIN 1"/>
    <property type="match status" value="1"/>
</dbReference>
<dbReference type="AlphaFoldDB" id="A0A0L0DM68"/>
<sequence length="269" mass="28163">MGGKPSKQHVVEDVVAREAEDIARKEAMLRGMVSEDGTSMVVRDIPADVCTRDGIEALRRVLADGLALEKVVIEGCNIGVVGARMIARLLLDVGWIELSLARNHLGVEGTTVLAEVLKGNSVLEVLSLAGNSVGLAGASALASLLESNRSLRVLDLGETDLREEGMAVLAPVLAQNRSIESLDLSKNDIGNDAGVHAVADIILGNTTLTSMSLASNSIKRTGCLVLLEALRQNHSLTSVDMAGNAKTDGGAELLADHLKVNATLGDSLF</sequence>
<dbReference type="Proteomes" id="UP000054408">
    <property type="component" value="Unassembled WGS sequence"/>
</dbReference>
<keyword evidence="3" id="KW-0677">Repeat</keyword>
<dbReference type="InterPro" id="IPR001611">
    <property type="entry name" value="Leu-rich_rpt"/>
</dbReference>
<keyword evidence="2" id="KW-0433">Leucine-rich repeat</keyword>
<keyword evidence="5" id="KW-1185">Reference proteome</keyword>
<dbReference type="OrthoDB" id="120976at2759"/>
<dbReference type="GO" id="GO:0005829">
    <property type="term" value="C:cytosol"/>
    <property type="evidence" value="ECO:0007669"/>
    <property type="project" value="TreeGrafter"/>
</dbReference>
<dbReference type="OMA" id="NILIPHI"/>
<accession>A0A0L0DM68</accession>
<protein>
    <submittedName>
        <fullName evidence="4">NOD3 protein</fullName>
    </submittedName>
</protein>
<organism evidence="4 5">
    <name type="scientific">Thecamonas trahens ATCC 50062</name>
    <dbReference type="NCBI Taxonomy" id="461836"/>
    <lineage>
        <taxon>Eukaryota</taxon>
        <taxon>Apusozoa</taxon>
        <taxon>Apusomonadida</taxon>
        <taxon>Apusomonadidae</taxon>
        <taxon>Thecamonas</taxon>
    </lineage>
</organism>
<evidence type="ECO:0000256" key="1">
    <source>
        <dbReference type="ARBA" id="ARBA00022468"/>
    </source>
</evidence>
<dbReference type="PANTHER" id="PTHR24113:SF12">
    <property type="entry name" value="RAN GTPASE-ACTIVATING PROTEIN 1"/>
    <property type="match status" value="1"/>
</dbReference>
<dbReference type="GO" id="GO:0048471">
    <property type="term" value="C:perinuclear region of cytoplasm"/>
    <property type="evidence" value="ECO:0007669"/>
    <property type="project" value="TreeGrafter"/>
</dbReference>
<dbReference type="GO" id="GO:0006913">
    <property type="term" value="P:nucleocytoplasmic transport"/>
    <property type="evidence" value="ECO:0007669"/>
    <property type="project" value="TreeGrafter"/>
</dbReference>
<gene>
    <name evidence="4" type="ORF">AMSG_09421</name>
</gene>
<keyword evidence="1" id="KW-0343">GTPase activation</keyword>
<evidence type="ECO:0000256" key="2">
    <source>
        <dbReference type="ARBA" id="ARBA00022614"/>
    </source>
</evidence>
<dbReference type="GeneID" id="25567884"/>
<dbReference type="Gene3D" id="3.80.10.10">
    <property type="entry name" value="Ribonuclease Inhibitor"/>
    <property type="match status" value="2"/>
</dbReference>
<dbReference type="SUPFAM" id="SSF52047">
    <property type="entry name" value="RNI-like"/>
    <property type="match status" value="1"/>
</dbReference>
<evidence type="ECO:0000256" key="3">
    <source>
        <dbReference type="ARBA" id="ARBA00022737"/>
    </source>
</evidence>
<proteinExistence type="predicted"/>